<dbReference type="EMBL" id="VSRR010000327">
    <property type="protein sequence ID" value="MPC14089.1"/>
    <property type="molecule type" value="Genomic_DNA"/>
</dbReference>
<evidence type="ECO:0000313" key="3">
    <source>
        <dbReference type="Proteomes" id="UP000324222"/>
    </source>
</evidence>
<accession>A0A5B7CXD7</accession>
<name>A0A5B7CXD7_PORTR</name>
<reference evidence="2 3" key="1">
    <citation type="submission" date="2019-05" db="EMBL/GenBank/DDBJ databases">
        <title>Another draft genome of Portunus trituberculatus and its Hox gene families provides insights of decapod evolution.</title>
        <authorList>
            <person name="Jeong J.-H."/>
            <person name="Song I."/>
            <person name="Kim S."/>
            <person name="Choi T."/>
            <person name="Kim D."/>
            <person name="Ryu S."/>
            <person name="Kim W."/>
        </authorList>
    </citation>
    <scope>NUCLEOTIDE SEQUENCE [LARGE SCALE GENOMIC DNA]</scope>
    <source>
        <tissue evidence="2">Muscle</tissue>
    </source>
</reference>
<evidence type="ECO:0000256" key="1">
    <source>
        <dbReference type="SAM" id="MobiDB-lite"/>
    </source>
</evidence>
<sequence length="77" mass="8743">MLRWPACARVGQSKAKRVRVGATPMRCVLGFKAKIRTDFCKALPVVMRQSDWEGPIGKKEKEKKKRNDCARSGCHLQ</sequence>
<dbReference type="AlphaFoldDB" id="A0A5B7CXD7"/>
<proteinExistence type="predicted"/>
<comment type="caution">
    <text evidence="2">The sequence shown here is derived from an EMBL/GenBank/DDBJ whole genome shotgun (WGS) entry which is preliminary data.</text>
</comment>
<feature type="region of interest" description="Disordered" evidence="1">
    <location>
        <begin position="54"/>
        <end position="77"/>
    </location>
</feature>
<keyword evidence="3" id="KW-1185">Reference proteome</keyword>
<feature type="compositionally biased region" description="Basic and acidic residues" evidence="1">
    <location>
        <begin position="56"/>
        <end position="69"/>
    </location>
</feature>
<organism evidence="2 3">
    <name type="scientific">Portunus trituberculatus</name>
    <name type="common">Swimming crab</name>
    <name type="synonym">Neptunus trituberculatus</name>
    <dbReference type="NCBI Taxonomy" id="210409"/>
    <lineage>
        <taxon>Eukaryota</taxon>
        <taxon>Metazoa</taxon>
        <taxon>Ecdysozoa</taxon>
        <taxon>Arthropoda</taxon>
        <taxon>Crustacea</taxon>
        <taxon>Multicrustacea</taxon>
        <taxon>Malacostraca</taxon>
        <taxon>Eumalacostraca</taxon>
        <taxon>Eucarida</taxon>
        <taxon>Decapoda</taxon>
        <taxon>Pleocyemata</taxon>
        <taxon>Brachyura</taxon>
        <taxon>Eubrachyura</taxon>
        <taxon>Portunoidea</taxon>
        <taxon>Portunidae</taxon>
        <taxon>Portuninae</taxon>
        <taxon>Portunus</taxon>
    </lineage>
</organism>
<gene>
    <name evidence="2" type="ORF">E2C01_006843</name>
</gene>
<protein>
    <submittedName>
        <fullName evidence="2">Uncharacterized protein</fullName>
    </submittedName>
</protein>
<dbReference type="Proteomes" id="UP000324222">
    <property type="component" value="Unassembled WGS sequence"/>
</dbReference>
<evidence type="ECO:0000313" key="2">
    <source>
        <dbReference type="EMBL" id="MPC14089.1"/>
    </source>
</evidence>